<proteinExistence type="inferred from homology"/>
<protein>
    <recommendedName>
        <fullName evidence="1">2-hydroxychromene-2-carboxylate isomerase</fullName>
        <ecNumber evidence="1">5.99.1.4</ecNumber>
    </recommendedName>
</protein>
<dbReference type="GO" id="GO:0004364">
    <property type="term" value="F:glutathione transferase activity"/>
    <property type="evidence" value="ECO:0007669"/>
    <property type="project" value="TreeGrafter"/>
</dbReference>
<dbReference type="GO" id="GO:0006749">
    <property type="term" value="P:glutathione metabolic process"/>
    <property type="evidence" value="ECO:0007669"/>
    <property type="project" value="TreeGrafter"/>
</dbReference>
<dbReference type="AlphaFoldDB" id="A0A317E6B7"/>
<dbReference type="RefSeq" id="WP_109920807.1">
    <property type="nucleotide sequence ID" value="NZ_QGLF01000002.1"/>
</dbReference>
<dbReference type="Pfam" id="PF01323">
    <property type="entry name" value="DSBA"/>
    <property type="match status" value="1"/>
</dbReference>
<feature type="domain" description="DSBA-like thioredoxin" evidence="3">
    <location>
        <begin position="5"/>
        <end position="190"/>
    </location>
</feature>
<feature type="active site" description="Nucleophile" evidence="2">
    <location>
        <position position="13"/>
    </location>
</feature>
<dbReference type="CDD" id="cd03022">
    <property type="entry name" value="DsbA_HCCA_Iso"/>
    <property type="match status" value="1"/>
</dbReference>
<sequence>MAEPIDFYFDFASPYAYFLAEPLASLAAAHGRVLNWRPLMLWAVLKEIGLPPPLDNAVKRRYVLADMARSARHVGKPFALPDRFPVSSHLPARLFHELAADDPAGAVRFAHRVFKAYFTEGADLGDAAVIEALALDCGIARERARAGEAGRALVLRAIDQAVAAGVWGSPYVVIGAEAFFGADRLPQIEACLRGDLRP</sequence>
<keyword evidence="1 4" id="KW-0413">Isomerase</keyword>
<dbReference type="InterPro" id="IPR044087">
    <property type="entry name" value="NahD-like"/>
</dbReference>
<dbReference type="InterPro" id="IPR014440">
    <property type="entry name" value="HCCAis_GSTk"/>
</dbReference>
<evidence type="ECO:0000313" key="4">
    <source>
        <dbReference type="EMBL" id="PWR22162.1"/>
    </source>
</evidence>
<comment type="similarity">
    <text evidence="1">Belongs to the GST superfamily. NadH family.</text>
</comment>
<dbReference type="InterPro" id="IPR001853">
    <property type="entry name" value="DSBA-like_thioredoxin_dom"/>
</dbReference>
<name>A0A317E6B7_9PROT</name>
<evidence type="ECO:0000256" key="1">
    <source>
        <dbReference type="PIRNR" id="PIRNR006386"/>
    </source>
</evidence>
<evidence type="ECO:0000259" key="3">
    <source>
        <dbReference type="Pfam" id="PF01323"/>
    </source>
</evidence>
<dbReference type="InterPro" id="IPR051924">
    <property type="entry name" value="GST_Kappa/NadH"/>
</dbReference>
<organism evidence="4 5">
    <name type="scientific">Zavarzinia compransoris</name>
    <dbReference type="NCBI Taxonomy" id="1264899"/>
    <lineage>
        <taxon>Bacteria</taxon>
        <taxon>Pseudomonadati</taxon>
        <taxon>Pseudomonadota</taxon>
        <taxon>Alphaproteobacteria</taxon>
        <taxon>Rhodospirillales</taxon>
        <taxon>Zavarziniaceae</taxon>
        <taxon>Zavarzinia</taxon>
    </lineage>
</organism>
<dbReference type="PANTHER" id="PTHR42943">
    <property type="entry name" value="GLUTATHIONE S-TRANSFERASE KAPPA"/>
    <property type="match status" value="1"/>
</dbReference>
<dbReference type="InterPro" id="IPR036249">
    <property type="entry name" value="Thioredoxin-like_sf"/>
</dbReference>
<dbReference type="Gene3D" id="3.40.30.10">
    <property type="entry name" value="Glutaredoxin"/>
    <property type="match status" value="1"/>
</dbReference>
<evidence type="ECO:0000313" key="5">
    <source>
        <dbReference type="Proteomes" id="UP000246077"/>
    </source>
</evidence>
<dbReference type="OrthoDB" id="5244108at2"/>
<dbReference type="Proteomes" id="UP000246077">
    <property type="component" value="Unassembled WGS sequence"/>
</dbReference>
<dbReference type="EC" id="5.99.1.4" evidence="1"/>
<gene>
    <name evidence="4" type="ORF">DKG75_09335</name>
</gene>
<comment type="catalytic activity">
    <reaction evidence="1">
        <text>2-hydroxychromene-2-carboxylate = (3E)-4-(2-hydroxyphenyl)-2-oxobut-3-enoate</text>
        <dbReference type="Rhea" id="RHEA:27401"/>
        <dbReference type="ChEBI" id="CHEBI:59350"/>
        <dbReference type="ChEBI" id="CHEBI:59353"/>
        <dbReference type="EC" id="5.99.1.4"/>
    </reaction>
</comment>
<evidence type="ECO:0000256" key="2">
    <source>
        <dbReference type="PIRSR" id="PIRSR006386-1"/>
    </source>
</evidence>
<dbReference type="GO" id="GO:0004602">
    <property type="term" value="F:glutathione peroxidase activity"/>
    <property type="evidence" value="ECO:0007669"/>
    <property type="project" value="TreeGrafter"/>
</dbReference>
<dbReference type="EMBL" id="QGLF01000002">
    <property type="protein sequence ID" value="PWR22162.1"/>
    <property type="molecule type" value="Genomic_DNA"/>
</dbReference>
<comment type="caution">
    <text evidence="4">The sequence shown here is derived from an EMBL/GenBank/DDBJ whole genome shotgun (WGS) entry which is preliminary data.</text>
</comment>
<accession>A0A317E6B7</accession>
<dbReference type="SUPFAM" id="SSF52833">
    <property type="entry name" value="Thioredoxin-like"/>
    <property type="match status" value="1"/>
</dbReference>
<dbReference type="PANTHER" id="PTHR42943:SF2">
    <property type="entry name" value="GLUTATHIONE S-TRANSFERASE KAPPA 1"/>
    <property type="match status" value="1"/>
</dbReference>
<keyword evidence="5" id="KW-1185">Reference proteome</keyword>
<dbReference type="PIRSF" id="PIRSF006386">
    <property type="entry name" value="HCCAis_GSTk"/>
    <property type="match status" value="1"/>
</dbReference>
<reference evidence="5" key="1">
    <citation type="submission" date="2018-05" db="EMBL/GenBank/DDBJ databases">
        <title>Zavarzinia sp. HR-AS.</title>
        <authorList>
            <person name="Lee Y."/>
            <person name="Jeon C.O."/>
        </authorList>
    </citation>
    <scope>NUCLEOTIDE SEQUENCE [LARGE SCALE GENOMIC DNA]</scope>
    <source>
        <strain evidence="5">DSM 1231</strain>
    </source>
</reference>
<dbReference type="GO" id="GO:1901170">
    <property type="term" value="P:naphthalene catabolic process"/>
    <property type="evidence" value="ECO:0007669"/>
    <property type="project" value="InterPro"/>
</dbReference>
<dbReference type="GO" id="GO:0018845">
    <property type="term" value="F:2-hydroxychromene-2-carboxylate isomerase activity"/>
    <property type="evidence" value="ECO:0007669"/>
    <property type="project" value="UniProtKB-UniRule"/>
</dbReference>